<proteinExistence type="predicted"/>
<dbReference type="AlphaFoldDB" id="A0AAD5XNM3"/>
<name>A0AAD5XNM3_9FUNG</name>
<evidence type="ECO:0000313" key="1">
    <source>
        <dbReference type="EMBL" id="KAJ3174693.1"/>
    </source>
</evidence>
<organism evidence="1 2">
    <name type="scientific">Geranomyces variabilis</name>
    <dbReference type="NCBI Taxonomy" id="109894"/>
    <lineage>
        <taxon>Eukaryota</taxon>
        <taxon>Fungi</taxon>
        <taxon>Fungi incertae sedis</taxon>
        <taxon>Chytridiomycota</taxon>
        <taxon>Chytridiomycota incertae sedis</taxon>
        <taxon>Chytridiomycetes</taxon>
        <taxon>Spizellomycetales</taxon>
        <taxon>Powellomycetaceae</taxon>
        <taxon>Geranomyces</taxon>
    </lineage>
</organism>
<sequence length="84" mass="9554">MLTITLADDCEFRLDIIHFDAREEGVDYLEAFGFSVAGNCISTAFQEIVKSELMDSLSLRDGDDVDIEIVEILFGKQLKRDYNE</sequence>
<accession>A0AAD5XNM3</accession>
<reference evidence="1" key="1">
    <citation type="submission" date="2020-05" db="EMBL/GenBank/DDBJ databases">
        <title>Phylogenomic resolution of chytrid fungi.</title>
        <authorList>
            <person name="Stajich J.E."/>
            <person name="Amses K."/>
            <person name="Simmons R."/>
            <person name="Seto K."/>
            <person name="Myers J."/>
            <person name="Bonds A."/>
            <person name="Quandt C.A."/>
            <person name="Barry K."/>
            <person name="Liu P."/>
            <person name="Grigoriev I."/>
            <person name="Longcore J.E."/>
            <person name="James T.Y."/>
        </authorList>
    </citation>
    <scope>NUCLEOTIDE SEQUENCE</scope>
    <source>
        <strain evidence="1">JEL0379</strain>
    </source>
</reference>
<comment type="caution">
    <text evidence="1">The sequence shown here is derived from an EMBL/GenBank/DDBJ whole genome shotgun (WGS) entry which is preliminary data.</text>
</comment>
<protein>
    <submittedName>
        <fullName evidence="1">Uncharacterized protein</fullName>
    </submittedName>
</protein>
<keyword evidence="2" id="KW-1185">Reference proteome</keyword>
<gene>
    <name evidence="1" type="ORF">HDU87_006942</name>
</gene>
<dbReference type="Proteomes" id="UP001212152">
    <property type="component" value="Unassembled WGS sequence"/>
</dbReference>
<dbReference type="EMBL" id="JADGJQ010000061">
    <property type="protein sequence ID" value="KAJ3174693.1"/>
    <property type="molecule type" value="Genomic_DNA"/>
</dbReference>
<evidence type="ECO:0000313" key="2">
    <source>
        <dbReference type="Proteomes" id="UP001212152"/>
    </source>
</evidence>